<dbReference type="AlphaFoldDB" id="A0A2T0T5Z6"/>
<organism evidence="1 2">
    <name type="scientific">Spirosoma oryzae</name>
    <dbReference type="NCBI Taxonomy" id="1469603"/>
    <lineage>
        <taxon>Bacteria</taxon>
        <taxon>Pseudomonadati</taxon>
        <taxon>Bacteroidota</taxon>
        <taxon>Cytophagia</taxon>
        <taxon>Cytophagales</taxon>
        <taxon>Cytophagaceae</taxon>
        <taxon>Spirosoma</taxon>
    </lineage>
</organism>
<keyword evidence="2" id="KW-1185">Reference proteome</keyword>
<reference evidence="1 2" key="1">
    <citation type="submission" date="2018-03" db="EMBL/GenBank/DDBJ databases">
        <title>Genomic Encyclopedia of Archaeal and Bacterial Type Strains, Phase II (KMG-II): from individual species to whole genera.</title>
        <authorList>
            <person name="Goeker M."/>
        </authorList>
    </citation>
    <scope>NUCLEOTIDE SEQUENCE [LARGE SCALE GENOMIC DNA]</scope>
    <source>
        <strain evidence="1 2">DSM 28354</strain>
    </source>
</reference>
<protein>
    <submittedName>
        <fullName evidence="1">Uncharacterized protein</fullName>
    </submittedName>
</protein>
<evidence type="ECO:0000313" key="1">
    <source>
        <dbReference type="EMBL" id="PRY41069.1"/>
    </source>
</evidence>
<evidence type="ECO:0000313" key="2">
    <source>
        <dbReference type="Proteomes" id="UP000238375"/>
    </source>
</evidence>
<name>A0A2T0T5Z6_9BACT</name>
<dbReference type="EMBL" id="PVTE01000006">
    <property type="protein sequence ID" value="PRY41069.1"/>
    <property type="molecule type" value="Genomic_DNA"/>
</dbReference>
<accession>A0A2T0T5Z6</accession>
<proteinExistence type="predicted"/>
<dbReference type="RefSeq" id="WP_106137488.1">
    <property type="nucleotide sequence ID" value="NZ_PVTE01000006.1"/>
</dbReference>
<comment type="caution">
    <text evidence="1">The sequence shown here is derived from an EMBL/GenBank/DDBJ whole genome shotgun (WGS) entry which is preliminary data.</text>
</comment>
<dbReference type="Proteomes" id="UP000238375">
    <property type="component" value="Unassembled WGS sequence"/>
</dbReference>
<sequence>MNELLDNDRIGLWQFRAGGDADYVETYCAMPKLRSILRRVALAANPVLIIQPTAQSRIKNLVAVVDALQLNGWITYMLVF</sequence>
<gene>
    <name evidence="1" type="ORF">CLV58_106256</name>
</gene>